<accession>A0A9W6FTU4</accession>
<dbReference type="EMBL" id="BSDR01000001">
    <property type="protein sequence ID" value="GLI34820.1"/>
    <property type="molecule type" value="Genomic_DNA"/>
</dbReference>
<dbReference type="AlphaFoldDB" id="A0A9W6FTU4"/>
<feature type="compositionally biased region" description="Polar residues" evidence="1">
    <location>
        <begin position="326"/>
        <end position="345"/>
    </location>
</feature>
<organism evidence="2 3">
    <name type="scientific">Desulforhabdus amnigena</name>
    <dbReference type="NCBI Taxonomy" id="40218"/>
    <lineage>
        <taxon>Bacteria</taxon>
        <taxon>Pseudomonadati</taxon>
        <taxon>Thermodesulfobacteriota</taxon>
        <taxon>Syntrophobacteria</taxon>
        <taxon>Syntrophobacterales</taxon>
        <taxon>Syntrophobacteraceae</taxon>
        <taxon>Desulforhabdus</taxon>
    </lineage>
</organism>
<feature type="region of interest" description="Disordered" evidence="1">
    <location>
        <begin position="308"/>
        <end position="353"/>
    </location>
</feature>
<comment type="caution">
    <text evidence="2">The sequence shown here is derived from an EMBL/GenBank/DDBJ whole genome shotgun (WGS) entry which is preliminary data.</text>
</comment>
<reference evidence="2" key="1">
    <citation type="submission" date="2022-12" db="EMBL/GenBank/DDBJ databases">
        <title>Reference genome sequencing for broad-spectrum identification of bacterial and archaeal isolates by mass spectrometry.</title>
        <authorList>
            <person name="Sekiguchi Y."/>
            <person name="Tourlousse D.M."/>
        </authorList>
    </citation>
    <scope>NUCLEOTIDE SEQUENCE</scope>
    <source>
        <strain evidence="2">ASRB1</strain>
    </source>
</reference>
<gene>
    <name evidence="2" type="ORF">DAMNIGENAA_22530</name>
</gene>
<dbReference type="RefSeq" id="WP_281794238.1">
    <property type="nucleotide sequence ID" value="NZ_BSDR01000001.1"/>
</dbReference>
<protein>
    <submittedName>
        <fullName evidence="2">Uncharacterized protein</fullName>
    </submittedName>
</protein>
<keyword evidence="3" id="KW-1185">Reference proteome</keyword>
<proteinExistence type="predicted"/>
<name>A0A9W6FTU4_9BACT</name>
<evidence type="ECO:0000256" key="1">
    <source>
        <dbReference type="SAM" id="MobiDB-lite"/>
    </source>
</evidence>
<dbReference type="Proteomes" id="UP001144372">
    <property type="component" value="Unassembled WGS sequence"/>
</dbReference>
<sequence>MQATKLSGFFVVAIISAFLLMDSQAWAKEEAVRHGSASQPNVTATEIKVVYKVDLEQLAKKLPGRLMVYRTSPDQGGESQMEAVKKFFGSESNMVVDMQKASGGIFAADLNRLWARVPGFNDEVPPLNRKQILAATATFLYEINGNPQEKTVRRFSTDSVELTDKEGKQKVLPLGANITYRRILNGYKVIGPGGKIKIFHDSEGMVAGYLRVWRSLKAESVKPLIGVFGARDEFNKNPLGDTLLADISEVNVNNITLAYLERGINQSQNYLQPIYVFDCTAFYKGTEKAEGTRYTRYVAALTKQPEPLWQEGEEYKSDRRRKALPRQSSKVQKMSDESSQPTSPFTLEDKDPD</sequence>
<evidence type="ECO:0000313" key="2">
    <source>
        <dbReference type="EMBL" id="GLI34820.1"/>
    </source>
</evidence>
<evidence type="ECO:0000313" key="3">
    <source>
        <dbReference type="Proteomes" id="UP001144372"/>
    </source>
</evidence>